<dbReference type="CDD" id="cd11919">
    <property type="entry name" value="SH3_Sorbs1_1"/>
    <property type="match status" value="1"/>
</dbReference>
<dbReference type="GO" id="GO:0003779">
    <property type="term" value="F:actin binding"/>
    <property type="evidence" value="ECO:0007669"/>
    <property type="project" value="TreeGrafter"/>
</dbReference>
<feature type="region of interest" description="Disordered" evidence="11">
    <location>
        <begin position="643"/>
        <end position="662"/>
    </location>
</feature>
<feature type="compositionally biased region" description="Basic and acidic residues" evidence="11">
    <location>
        <begin position="1"/>
        <end position="20"/>
    </location>
</feature>
<dbReference type="InterPro" id="IPR035610">
    <property type="entry name" value="SORBS1_SH3_1"/>
</dbReference>
<feature type="domain" description="LIM zinc-binding" evidence="13">
    <location>
        <begin position="1840"/>
        <end position="1899"/>
    </location>
</feature>
<feature type="region of interest" description="Disordered" evidence="11">
    <location>
        <begin position="1"/>
        <end position="104"/>
    </location>
</feature>
<dbReference type="FunFam" id="2.30.30.40:FF:000004">
    <property type="entry name" value="Sorbin and SH3 domain-containing protein 1 isoform 2"/>
    <property type="match status" value="1"/>
</dbReference>
<dbReference type="Pfam" id="PF00018">
    <property type="entry name" value="SH3_1"/>
    <property type="match status" value="1"/>
</dbReference>
<dbReference type="PROSITE" id="PS50023">
    <property type="entry name" value="LIM_DOMAIN_2"/>
    <property type="match status" value="1"/>
</dbReference>
<feature type="compositionally biased region" description="Basic and acidic residues" evidence="11">
    <location>
        <begin position="899"/>
        <end position="925"/>
    </location>
</feature>
<feature type="compositionally biased region" description="Pro residues" evidence="11">
    <location>
        <begin position="1272"/>
        <end position="1285"/>
    </location>
</feature>
<feature type="region of interest" description="Disordered" evidence="11">
    <location>
        <begin position="1213"/>
        <end position="1317"/>
    </location>
</feature>
<dbReference type="Pfam" id="PF15936">
    <property type="entry name" value="DUF4749"/>
    <property type="match status" value="2"/>
</dbReference>
<dbReference type="SUPFAM" id="SSF50044">
    <property type="entry name" value="SH3-domain"/>
    <property type="match status" value="3"/>
</dbReference>
<reference evidence="16 17" key="1">
    <citation type="submission" date="2019-01" db="EMBL/GenBank/DDBJ databases">
        <title>Draft Genome and Complete Hox-Cluster Characterization of the Sterlet Sturgeon (Acipenser ruthenus).</title>
        <authorList>
            <person name="Wei Q."/>
        </authorList>
    </citation>
    <scope>NUCLEOTIDE SEQUENCE [LARGE SCALE GENOMIC DNA]</scope>
    <source>
        <strain evidence="16">WHYD16114868_AA</strain>
        <tissue evidence="16">Blood</tissue>
    </source>
</reference>
<dbReference type="Gene3D" id="2.30.42.10">
    <property type="match status" value="1"/>
</dbReference>
<dbReference type="InterPro" id="IPR001452">
    <property type="entry name" value="SH3_domain"/>
</dbReference>
<keyword evidence="17" id="KW-1185">Reference proteome</keyword>
<dbReference type="SUPFAM" id="SSF57716">
    <property type="entry name" value="Glucocorticoid receptor-like (DNA-binding domain)"/>
    <property type="match status" value="2"/>
</dbReference>
<dbReference type="Pfam" id="PF02208">
    <property type="entry name" value="Sorb"/>
    <property type="match status" value="1"/>
</dbReference>
<dbReference type="PANTHER" id="PTHR24214">
    <property type="entry name" value="PDZ AND LIM DOMAIN PROTEIN ZASP"/>
    <property type="match status" value="1"/>
</dbReference>
<dbReference type="InterPro" id="IPR035611">
    <property type="entry name" value="SORBS1_SH3_2"/>
</dbReference>
<feature type="compositionally biased region" description="Polar residues" evidence="11">
    <location>
        <begin position="220"/>
        <end position="236"/>
    </location>
</feature>
<dbReference type="FunFam" id="2.30.42.10:FF:000055">
    <property type="entry name" value="PDZ and LIM domain protein 3"/>
    <property type="match status" value="1"/>
</dbReference>
<keyword evidence="5 9" id="KW-0479">Metal-binding</keyword>
<feature type="region of interest" description="Disordered" evidence="11">
    <location>
        <begin position="271"/>
        <end position="307"/>
    </location>
</feature>
<feature type="region of interest" description="Disordered" evidence="11">
    <location>
        <begin position="677"/>
        <end position="735"/>
    </location>
</feature>
<dbReference type="Gene3D" id="2.30.30.40">
    <property type="entry name" value="SH3 Domains"/>
    <property type="match status" value="3"/>
</dbReference>
<dbReference type="InterPro" id="IPR003127">
    <property type="entry name" value="SoHo_dom"/>
</dbReference>
<evidence type="ECO:0000313" key="17">
    <source>
        <dbReference type="Proteomes" id="UP000289886"/>
    </source>
</evidence>
<dbReference type="SMART" id="SM00228">
    <property type="entry name" value="PDZ"/>
    <property type="match status" value="1"/>
</dbReference>
<name>A0A662Z041_ACIRT</name>
<evidence type="ECO:0000256" key="8">
    <source>
        <dbReference type="ARBA" id="ARBA00023038"/>
    </source>
</evidence>
<dbReference type="GO" id="GO:0030018">
    <property type="term" value="C:Z disc"/>
    <property type="evidence" value="ECO:0007669"/>
    <property type="project" value="UniProtKB-SubCell"/>
</dbReference>
<dbReference type="GO" id="GO:0007507">
    <property type="term" value="P:heart development"/>
    <property type="evidence" value="ECO:0007669"/>
    <property type="project" value="TreeGrafter"/>
</dbReference>
<dbReference type="SMART" id="SM00132">
    <property type="entry name" value="LIM"/>
    <property type="match status" value="1"/>
</dbReference>
<organism evidence="16 17">
    <name type="scientific">Acipenser ruthenus</name>
    <name type="common">Sterlet sturgeon</name>
    <dbReference type="NCBI Taxonomy" id="7906"/>
    <lineage>
        <taxon>Eukaryota</taxon>
        <taxon>Metazoa</taxon>
        <taxon>Chordata</taxon>
        <taxon>Craniata</taxon>
        <taxon>Vertebrata</taxon>
        <taxon>Euteleostomi</taxon>
        <taxon>Actinopterygii</taxon>
        <taxon>Chondrostei</taxon>
        <taxon>Acipenseriformes</taxon>
        <taxon>Acipenseridae</taxon>
        <taxon>Acipenser</taxon>
    </lineage>
</organism>
<dbReference type="SMART" id="SM00326">
    <property type="entry name" value="SH3"/>
    <property type="match status" value="3"/>
</dbReference>
<feature type="region of interest" description="Disordered" evidence="11">
    <location>
        <begin position="1124"/>
        <end position="1164"/>
    </location>
</feature>
<feature type="domain" description="SoHo" evidence="15">
    <location>
        <begin position="571"/>
        <end position="628"/>
    </location>
</feature>
<evidence type="ECO:0000259" key="13">
    <source>
        <dbReference type="PROSITE" id="PS50023"/>
    </source>
</evidence>
<accession>A0A662Z041</accession>
<feature type="region of interest" description="Disordered" evidence="11">
    <location>
        <begin position="1592"/>
        <end position="1616"/>
    </location>
</feature>
<dbReference type="Gene3D" id="2.10.110.10">
    <property type="entry name" value="Cysteine Rich Protein"/>
    <property type="match status" value="1"/>
</dbReference>
<dbReference type="PROSITE" id="PS00478">
    <property type="entry name" value="LIM_DOMAIN_1"/>
    <property type="match status" value="1"/>
</dbReference>
<dbReference type="InterPro" id="IPR031847">
    <property type="entry name" value="PDLI1-4/Zasp-like_mid"/>
</dbReference>
<keyword evidence="7" id="KW-0965">Cell junction</keyword>
<dbReference type="Pfam" id="PF00412">
    <property type="entry name" value="LIM"/>
    <property type="match status" value="1"/>
</dbReference>
<proteinExistence type="predicted"/>
<feature type="domain" description="PDZ" evidence="14">
    <location>
        <begin position="1473"/>
        <end position="1555"/>
    </location>
</feature>
<evidence type="ECO:0000256" key="7">
    <source>
        <dbReference type="ARBA" id="ARBA00022949"/>
    </source>
</evidence>
<sequence>MAPLTEKMDKRENQNVEVHKSNTAIAMSTEREVTASQTVVNGVSSSSGHDQDRETDPSKVCTGKGAVTLHVSSIHADLQSSSPQPSQSGWKALPGVDANGDSSAHSLAAKGYRSVRPNLIADSKTHSQKSPPLPPPAKEQSFAWRPTTNQKLSYLSPVPIMDCLYMSYPKPYVPTAPSSGISGQCLSQYSGLGLGSSAGHTLAPVFGSVPKGTVHDWQEQSRPAQSATVSGHVSQQASPEKKISSLYVACLSNNTCVPVSVSVPQEERGVFSGATMHPAPPGTGDSPPTGDTQSPPPPIPPRPFLTKGPGSYCQGGYSIRFWQSSPSDQSGAAIDYQNTKSARQTGPYWSGQRHRSAQAEGYGMDDTAGPAQPDIIVVPLTEVAVFSSATEGGQCTPPPPLLPTGADPASASLTLPTLDDFIPPHLQRTPTHHTPTTSIGCASPINLPPQRALSPATGPLLVEVPLSFPETSATLPGVSAPTPVTSEASALSSNCDLHSLYPSTGKPSSAYPSTTTVNPTIVLLQHNRARYAVLLPCADRSLVQSLEPVPERQTDSTQSEKAADMDERRTRVMRAQYTGIGPLDDVGIPMRNTDKSKDWYKTMFKQIHKIKDSPEENPYHPTYKFPEPTEKLNKIEEENPYAPTYQFPVSTPSPNSEEASSPYKATYVFPDIQEASKKKVRSQSSMPRSKSAVDSIEAEASVKRSATLPLPTRSSSLKPTAERNDWEPPDKKVDTRKYRAEPKSIFEYEPGRSSVLRQEKATRDISPEEIDLESEPWYKFFSEMEFGKPDQLEKDLYLYQAELEADLENMEKLYKAQDKRLWKSAPFNPLETPAEPHQYSMYTPDYHAVRRETDPMFGDQGISESERLIYKNVLEGGDIPLQGLSSLNKRPSSSCSTKVDSDSPRHFAPERSDTPEDVVRRRHDDKEKLLEEQRRLKREQEEADIASRRHTGLFLTHHQFITNDRFGDLLNVDDADKRNSGSEMVPARAKFDFKAQTLKELPFQKGDIVYIYRQIDQNWYEGEHHGTVGIFPRTYVELLPPTEKAQPKKVPPVQVLEYGEALARFNFTGDTVVEMSFRKGERITLIRRVDENWYEGKISGTSRQGIFPVTYIEVLKRPRVKNAVEYPDPPASHSPDRSSTASPQCVHDRLHTPTPPPPPPMRRAVSPEVQAITSEWLALTMGVSRSSTPAVTPPLPPLPEGFYSCGDYLSPSAAASPTPSVSLPHYSLSGSSTPRSATSPMPVYPPRPHSTAPSLTFTPPQGEERLLCSPSPTFPAFPSTPPPTLGSPLALSPDLHRSSPARALSPEDRLLTREPEESQLCQELLSIVQGTEGGSDNRGWQSSQKKLLKNEIGYQGMTSRHPMLPSDIAANLNANSFAEAVCNEIINIAEKSVHYCSALSHPLDSRHKLPSNHSKRSFIISQQPQAHQRGSAPEQSQPSSDVFQALYSYVPQNEDELELREGDVVKFENMTQNIRAVVKGPGPLGFRLVGGKDFEQPLTISRVTPGSKAAQANLCIGDMITAIDGEKTEHMTHLEAQNKIKGCVGEMVLTLNRSETKLWSPMVGDEGKTNPYKMNLSSEPQEVKLIGSAHNRSAMPFSPGAAATTPSTGSKVVTNQYNNPAGLYSSESIQNFNSTLESKTSPPEPSKAPLSPTWGYKAPFASVYAPHKPFSSSSSSPTSSFSAPPVLQRWHSTSSVSSQVRVGPGELKQAARYCPKSPVEVEVPGLKVLHMQFNSPLQLYSQANIMDTLQGQISTVNPDLVSIESQKPTAKLAIDTESEVYKMLQENQEPVEPPRQSASFKVLQEILETDGDVDKPSGFRSVRAPATKIGSTVGYIEKLPLCDQCGSGIVGMVVKLRDKFRHPECYMCTDCGINLKQKGHFFVEDKIYCEKHARERVTPPEGYDVVTVFPK</sequence>
<evidence type="ECO:0000256" key="3">
    <source>
        <dbReference type="ARBA" id="ARBA00022443"/>
    </source>
</evidence>
<dbReference type="InterPro" id="IPR036028">
    <property type="entry name" value="SH3-like_dom_sf"/>
</dbReference>
<dbReference type="CDD" id="cd06753">
    <property type="entry name" value="PDZ_PDLIM-like"/>
    <property type="match status" value="1"/>
</dbReference>
<evidence type="ECO:0000259" key="15">
    <source>
        <dbReference type="PROSITE" id="PS50831"/>
    </source>
</evidence>
<dbReference type="InterPro" id="IPR001478">
    <property type="entry name" value="PDZ"/>
</dbReference>
<evidence type="ECO:0000256" key="11">
    <source>
        <dbReference type="SAM" id="MobiDB-lite"/>
    </source>
</evidence>
<dbReference type="GO" id="GO:0061061">
    <property type="term" value="P:muscle structure development"/>
    <property type="evidence" value="ECO:0007669"/>
    <property type="project" value="TreeGrafter"/>
</dbReference>
<evidence type="ECO:0000256" key="9">
    <source>
        <dbReference type="PROSITE-ProRule" id="PRU00125"/>
    </source>
</evidence>
<dbReference type="GO" id="GO:0046872">
    <property type="term" value="F:metal ion binding"/>
    <property type="evidence" value="ECO:0007669"/>
    <property type="project" value="UniProtKB-KW"/>
</dbReference>
<evidence type="ECO:0000256" key="10">
    <source>
        <dbReference type="PROSITE-ProRule" id="PRU00192"/>
    </source>
</evidence>
<dbReference type="InterPro" id="IPR001781">
    <property type="entry name" value="Znf_LIM"/>
</dbReference>
<dbReference type="FunFam" id="2.10.110.10:FF:000026">
    <property type="entry name" value="PDZ and LIM domain protein 3"/>
    <property type="match status" value="1"/>
</dbReference>
<evidence type="ECO:0000256" key="4">
    <source>
        <dbReference type="ARBA" id="ARBA00022490"/>
    </source>
</evidence>
<dbReference type="SUPFAM" id="SSF50156">
    <property type="entry name" value="PDZ domain-like"/>
    <property type="match status" value="1"/>
</dbReference>
<feature type="compositionally biased region" description="Polar residues" evidence="11">
    <location>
        <begin position="1604"/>
        <end position="1616"/>
    </location>
</feature>
<protein>
    <submittedName>
        <fullName evidence="16">Sorbin and SH3 domain-containing protein 1</fullName>
    </submittedName>
</protein>
<feature type="domain" description="SH3" evidence="12">
    <location>
        <begin position="1056"/>
        <end position="1117"/>
    </location>
</feature>
<feature type="compositionally biased region" description="Low complexity" evidence="11">
    <location>
        <begin position="1213"/>
        <end position="1222"/>
    </location>
</feature>
<keyword evidence="3 10" id="KW-0728">SH3 domain</keyword>
<feature type="region of interest" description="Disordered" evidence="11">
    <location>
        <begin position="882"/>
        <end position="925"/>
    </location>
</feature>
<dbReference type="FunFam" id="2.30.30.40:FF:000003">
    <property type="entry name" value="Sorbin and SH3 domain-containing protein 1 isoform 2"/>
    <property type="match status" value="1"/>
</dbReference>
<dbReference type="GO" id="GO:0051371">
    <property type="term" value="F:muscle alpha-actinin binding"/>
    <property type="evidence" value="ECO:0007669"/>
    <property type="project" value="TreeGrafter"/>
</dbReference>
<dbReference type="CDD" id="cd09448">
    <property type="entry name" value="LIM_CLP36"/>
    <property type="match status" value="1"/>
</dbReference>
<keyword evidence="8 9" id="KW-0440">LIM domain</keyword>
<feature type="compositionally biased region" description="Basic and acidic residues" evidence="11">
    <location>
        <begin position="720"/>
        <end position="735"/>
    </location>
</feature>
<feature type="compositionally biased region" description="Low complexity" evidence="11">
    <location>
        <begin position="79"/>
        <end position="88"/>
    </location>
</feature>
<feature type="compositionally biased region" description="Low complexity" evidence="11">
    <location>
        <begin position="282"/>
        <end position="293"/>
    </location>
</feature>
<keyword evidence="6 9" id="KW-0862">Zinc</keyword>
<dbReference type="SMART" id="SM00459">
    <property type="entry name" value="Sorb"/>
    <property type="match status" value="1"/>
</dbReference>
<feature type="compositionally biased region" description="Polar residues" evidence="11">
    <location>
        <begin position="647"/>
        <end position="659"/>
    </location>
</feature>
<dbReference type="PROSITE" id="PS50002">
    <property type="entry name" value="SH3"/>
    <property type="match status" value="2"/>
</dbReference>
<dbReference type="CDD" id="cd11922">
    <property type="entry name" value="SH3_Sorbs1_2"/>
    <property type="match status" value="1"/>
</dbReference>
<feature type="domain" description="SH3" evidence="12">
    <location>
        <begin position="982"/>
        <end position="1041"/>
    </location>
</feature>
<evidence type="ECO:0000256" key="1">
    <source>
        <dbReference type="ARBA" id="ARBA00004216"/>
    </source>
</evidence>
<dbReference type="Pfam" id="PF07653">
    <property type="entry name" value="SH3_2"/>
    <property type="match status" value="1"/>
</dbReference>
<evidence type="ECO:0000259" key="14">
    <source>
        <dbReference type="PROSITE" id="PS50106"/>
    </source>
</evidence>
<dbReference type="GO" id="GO:0030036">
    <property type="term" value="P:actin cytoskeleton organization"/>
    <property type="evidence" value="ECO:0007669"/>
    <property type="project" value="TreeGrafter"/>
</dbReference>
<feature type="compositionally biased region" description="Polar residues" evidence="11">
    <location>
        <begin position="1228"/>
        <end position="1239"/>
    </location>
</feature>
<dbReference type="Proteomes" id="UP000289886">
    <property type="component" value="Unassembled WGS sequence"/>
</dbReference>
<dbReference type="PROSITE" id="PS50831">
    <property type="entry name" value="SOHO"/>
    <property type="match status" value="1"/>
</dbReference>
<evidence type="ECO:0000256" key="5">
    <source>
        <dbReference type="ARBA" id="ARBA00022723"/>
    </source>
</evidence>
<dbReference type="PANTHER" id="PTHR24214:SF5">
    <property type="entry name" value="PDZ AND LIM DOMAIN PROTEIN 1"/>
    <property type="match status" value="1"/>
</dbReference>
<dbReference type="GO" id="GO:0001725">
    <property type="term" value="C:stress fiber"/>
    <property type="evidence" value="ECO:0007669"/>
    <property type="project" value="TreeGrafter"/>
</dbReference>
<dbReference type="InterPro" id="IPR028537">
    <property type="entry name" value="PDLIM1_LIM"/>
</dbReference>
<feature type="region of interest" description="Disordered" evidence="11">
    <location>
        <begin position="342"/>
        <end position="370"/>
    </location>
</feature>
<dbReference type="InterPro" id="IPR050604">
    <property type="entry name" value="PDZ-LIM_domain"/>
</dbReference>
<dbReference type="InterPro" id="IPR036034">
    <property type="entry name" value="PDZ_sf"/>
</dbReference>
<dbReference type="EMBL" id="SCEB01000019">
    <property type="protein sequence ID" value="RXN01776.1"/>
    <property type="molecule type" value="Genomic_DNA"/>
</dbReference>
<feature type="compositionally biased region" description="Pro residues" evidence="11">
    <location>
        <begin position="294"/>
        <end position="303"/>
    </location>
</feature>
<dbReference type="Pfam" id="PF00595">
    <property type="entry name" value="PDZ"/>
    <property type="match status" value="1"/>
</dbReference>
<feature type="compositionally biased region" description="Polar residues" evidence="11">
    <location>
        <begin position="34"/>
        <end position="48"/>
    </location>
</feature>
<dbReference type="PROSITE" id="PS50106">
    <property type="entry name" value="PDZ"/>
    <property type="match status" value="1"/>
</dbReference>
<dbReference type="SMART" id="SM00735">
    <property type="entry name" value="ZM"/>
    <property type="match status" value="2"/>
</dbReference>
<feature type="compositionally biased region" description="Basic and acidic residues" evidence="11">
    <location>
        <begin position="1305"/>
        <end position="1316"/>
    </location>
</feature>
<comment type="caution">
    <text evidence="16">The sequence shown here is derived from an EMBL/GenBank/DDBJ whole genome shotgun (WGS) entry which is preliminary data.</text>
</comment>
<feature type="region of interest" description="Disordered" evidence="11">
    <location>
        <begin position="123"/>
        <end position="145"/>
    </location>
</feature>
<feature type="region of interest" description="Disordered" evidence="11">
    <location>
        <begin position="216"/>
        <end position="236"/>
    </location>
</feature>
<comment type="subcellular location">
    <subcellularLocation>
        <location evidence="2">Cell junction</location>
    </subcellularLocation>
    <subcellularLocation>
        <location evidence="1">Cytoplasm</location>
        <location evidence="1">Myofibril</location>
        <location evidence="1">Sarcomere</location>
        <location evidence="1">Z line</location>
    </subcellularLocation>
</comment>
<keyword evidence="4" id="KW-0963">Cytoplasm</keyword>
<dbReference type="GO" id="GO:0005912">
    <property type="term" value="C:adherens junction"/>
    <property type="evidence" value="ECO:0007669"/>
    <property type="project" value="TreeGrafter"/>
</dbReference>
<evidence type="ECO:0000313" key="16">
    <source>
        <dbReference type="EMBL" id="RXN01776.1"/>
    </source>
</evidence>
<dbReference type="GO" id="GO:0031941">
    <property type="term" value="C:filamentous actin"/>
    <property type="evidence" value="ECO:0007669"/>
    <property type="project" value="TreeGrafter"/>
</dbReference>
<feature type="region of interest" description="Disordered" evidence="11">
    <location>
        <begin position="546"/>
        <end position="567"/>
    </location>
</feature>
<evidence type="ECO:0000256" key="2">
    <source>
        <dbReference type="ARBA" id="ARBA00004282"/>
    </source>
</evidence>
<evidence type="ECO:0000256" key="6">
    <source>
        <dbReference type="ARBA" id="ARBA00022833"/>
    </source>
</evidence>
<dbReference type="InterPro" id="IPR006643">
    <property type="entry name" value="Zasp-like_motif"/>
</dbReference>
<evidence type="ECO:0000259" key="12">
    <source>
        <dbReference type="PROSITE" id="PS50002"/>
    </source>
</evidence>
<gene>
    <name evidence="16" type="ORF">EOD39_4982</name>
</gene>